<evidence type="ECO:0000313" key="1">
    <source>
        <dbReference type="EMBL" id="MEN2788729.1"/>
    </source>
</evidence>
<dbReference type="EMBL" id="JBDIME010000002">
    <property type="protein sequence ID" value="MEN2788729.1"/>
    <property type="molecule type" value="Genomic_DNA"/>
</dbReference>
<protein>
    <submittedName>
        <fullName evidence="1">Uncharacterized protein</fullName>
    </submittedName>
</protein>
<name>A0ABU9XYW4_9SPHN</name>
<dbReference type="Proteomes" id="UP001419910">
    <property type="component" value="Unassembled WGS sequence"/>
</dbReference>
<gene>
    <name evidence="1" type="ORF">ABC974_03755</name>
</gene>
<keyword evidence="2" id="KW-1185">Reference proteome</keyword>
<comment type="caution">
    <text evidence="1">The sequence shown here is derived from an EMBL/GenBank/DDBJ whole genome shotgun (WGS) entry which is preliminary data.</text>
</comment>
<dbReference type="RefSeq" id="WP_343890742.1">
    <property type="nucleotide sequence ID" value="NZ_BAAAEH010000035.1"/>
</dbReference>
<reference evidence="1 2" key="1">
    <citation type="submission" date="2024-05" db="EMBL/GenBank/DDBJ databases">
        <authorList>
            <person name="Liu Q."/>
            <person name="Xin Y.-H."/>
        </authorList>
    </citation>
    <scope>NUCLEOTIDE SEQUENCE [LARGE SCALE GENOMIC DNA]</scope>
    <source>
        <strain evidence="1 2">CGMCC 1.10181</strain>
    </source>
</reference>
<evidence type="ECO:0000313" key="2">
    <source>
        <dbReference type="Proteomes" id="UP001419910"/>
    </source>
</evidence>
<accession>A0ABU9XYW4</accession>
<sequence length="141" mass="14205">MPSFVIAAGEALGAKGFTILGGSGHAAYVAELTLTRVDVGTGSAKAAVGSSSVAPSTSGSVGGGVTIPLSTGKSRLVPLQRIRLEMRIRRRGEEGAVWDGVAVTVRGAGTRKGADDMVASDLSQAVLRNYPANIEGVVSVP</sequence>
<organism evidence="1 2">
    <name type="scientific">Sphingomonas oligophenolica</name>
    <dbReference type="NCBI Taxonomy" id="301154"/>
    <lineage>
        <taxon>Bacteria</taxon>
        <taxon>Pseudomonadati</taxon>
        <taxon>Pseudomonadota</taxon>
        <taxon>Alphaproteobacteria</taxon>
        <taxon>Sphingomonadales</taxon>
        <taxon>Sphingomonadaceae</taxon>
        <taxon>Sphingomonas</taxon>
    </lineage>
</organism>
<proteinExistence type="predicted"/>